<gene>
    <name evidence="2" type="ORF">GPUH_LOCUS15002</name>
</gene>
<name>A0A183E211_9BILA</name>
<keyword evidence="3" id="KW-1185">Reference proteome</keyword>
<dbReference type="GO" id="GO:0005576">
    <property type="term" value="C:extracellular region"/>
    <property type="evidence" value="ECO:0007669"/>
    <property type="project" value="TreeGrafter"/>
</dbReference>
<dbReference type="InterPro" id="IPR001223">
    <property type="entry name" value="Glyco_hydro18_cat"/>
</dbReference>
<dbReference type="SUPFAM" id="SSF51445">
    <property type="entry name" value="(Trans)glycosidases"/>
    <property type="match status" value="1"/>
</dbReference>
<evidence type="ECO:0000313" key="3">
    <source>
        <dbReference type="Proteomes" id="UP000271098"/>
    </source>
</evidence>
<dbReference type="PANTHER" id="PTHR11177:SF317">
    <property type="entry name" value="CHITINASE 12-RELATED"/>
    <property type="match status" value="1"/>
</dbReference>
<dbReference type="GO" id="GO:0004568">
    <property type="term" value="F:chitinase activity"/>
    <property type="evidence" value="ECO:0007669"/>
    <property type="project" value="TreeGrafter"/>
</dbReference>
<evidence type="ECO:0000313" key="4">
    <source>
        <dbReference type="WBParaSite" id="GPUH_0001502201-mRNA-1"/>
    </source>
</evidence>
<accession>A0A183E211</accession>
<dbReference type="Gene3D" id="3.20.20.80">
    <property type="entry name" value="Glycosidases"/>
    <property type="match status" value="1"/>
</dbReference>
<proteinExistence type="predicted"/>
<dbReference type="PROSITE" id="PS51910">
    <property type="entry name" value="GH18_2"/>
    <property type="match status" value="1"/>
</dbReference>
<dbReference type="EMBL" id="UYRT01081912">
    <property type="protein sequence ID" value="VDN25175.1"/>
    <property type="molecule type" value="Genomic_DNA"/>
</dbReference>
<feature type="domain" description="GH18" evidence="1">
    <location>
        <begin position="1"/>
        <end position="163"/>
    </location>
</feature>
<evidence type="ECO:0000259" key="1">
    <source>
        <dbReference type="PROSITE" id="PS51910"/>
    </source>
</evidence>
<evidence type="ECO:0000313" key="2">
    <source>
        <dbReference type="EMBL" id="VDN25175.1"/>
    </source>
</evidence>
<dbReference type="Pfam" id="PF00704">
    <property type="entry name" value="Glyco_hydro_18"/>
    <property type="match status" value="1"/>
</dbReference>
<organism evidence="4">
    <name type="scientific">Gongylonema pulchrum</name>
    <dbReference type="NCBI Taxonomy" id="637853"/>
    <lineage>
        <taxon>Eukaryota</taxon>
        <taxon>Metazoa</taxon>
        <taxon>Ecdysozoa</taxon>
        <taxon>Nematoda</taxon>
        <taxon>Chromadorea</taxon>
        <taxon>Rhabditida</taxon>
        <taxon>Spirurina</taxon>
        <taxon>Spiruromorpha</taxon>
        <taxon>Spiruroidea</taxon>
        <taxon>Gongylonematidae</taxon>
        <taxon>Gongylonema</taxon>
    </lineage>
</organism>
<dbReference type="Proteomes" id="UP000271098">
    <property type="component" value="Unassembled WGS sequence"/>
</dbReference>
<dbReference type="GO" id="GO:0005975">
    <property type="term" value="P:carbohydrate metabolic process"/>
    <property type="evidence" value="ECO:0007669"/>
    <property type="project" value="InterPro"/>
</dbReference>
<dbReference type="InterPro" id="IPR050314">
    <property type="entry name" value="Glycosyl_Hydrlase_18"/>
</dbReference>
<dbReference type="AlphaFoldDB" id="A0A183E211"/>
<dbReference type="GO" id="GO:0008061">
    <property type="term" value="F:chitin binding"/>
    <property type="evidence" value="ECO:0007669"/>
    <property type="project" value="TreeGrafter"/>
</dbReference>
<dbReference type="WBParaSite" id="GPUH_0001502201-mRNA-1">
    <property type="protein sequence ID" value="GPUH_0001502201-mRNA-1"/>
    <property type="gene ID" value="GPUH_0001502201"/>
</dbReference>
<protein>
    <submittedName>
        <fullName evidence="4">Glyco_hydro_18 domain-containing protein</fullName>
    </submittedName>
</protein>
<dbReference type="GO" id="GO:0006032">
    <property type="term" value="P:chitin catabolic process"/>
    <property type="evidence" value="ECO:0007669"/>
    <property type="project" value="TreeGrafter"/>
</dbReference>
<dbReference type="PANTHER" id="PTHR11177">
    <property type="entry name" value="CHITINASE"/>
    <property type="match status" value="1"/>
</dbReference>
<dbReference type="OrthoDB" id="76388at2759"/>
<dbReference type="InterPro" id="IPR017853">
    <property type="entry name" value="GH"/>
</dbReference>
<sequence>MIALVRPIREIREALNKAKPGLLLTGAVAAVEDIIRNSYDIKSISGFYDYIFLLSFDLHGYWESTTDMHAKLHEKSGSGKNNTEHAAKVWLDGGMPKSKIVIGIPTYGRAYHLTSSANGLGASANGLADPTENFDIAVPYEEVSLPLSSSLSKRKIVYKTPLQ</sequence>
<reference evidence="4" key="1">
    <citation type="submission" date="2016-06" db="UniProtKB">
        <authorList>
            <consortium name="WormBaseParasite"/>
        </authorList>
    </citation>
    <scope>IDENTIFICATION</scope>
</reference>
<reference evidence="2 3" key="2">
    <citation type="submission" date="2018-11" db="EMBL/GenBank/DDBJ databases">
        <authorList>
            <consortium name="Pathogen Informatics"/>
        </authorList>
    </citation>
    <scope>NUCLEOTIDE SEQUENCE [LARGE SCALE GENOMIC DNA]</scope>
</reference>